<dbReference type="PANTHER" id="PTHR21089">
    <property type="entry name" value="SHIKIMATE DEHYDROGENASE"/>
    <property type="match status" value="1"/>
</dbReference>
<dbReference type="PANTHER" id="PTHR21089:SF1">
    <property type="entry name" value="BIFUNCTIONAL 3-DEHYDROQUINATE DEHYDRATASE_SHIKIMATE DEHYDROGENASE, CHLOROPLASTIC"/>
    <property type="match status" value="1"/>
</dbReference>
<feature type="domain" description="SDH C-terminal" evidence="5">
    <location>
        <begin position="252"/>
        <end position="282"/>
    </location>
</feature>
<name>A0A517U5Z6_9BACT</name>
<dbReference type="Pfam" id="PF18317">
    <property type="entry name" value="SDH_C"/>
    <property type="match status" value="1"/>
</dbReference>
<organism evidence="6 7">
    <name type="scientific">Lacipirellula limnantheis</name>
    <dbReference type="NCBI Taxonomy" id="2528024"/>
    <lineage>
        <taxon>Bacteria</taxon>
        <taxon>Pseudomonadati</taxon>
        <taxon>Planctomycetota</taxon>
        <taxon>Planctomycetia</taxon>
        <taxon>Pirellulales</taxon>
        <taxon>Lacipirellulaceae</taxon>
        <taxon>Lacipirellula</taxon>
    </lineage>
</organism>
<dbReference type="AlphaFoldDB" id="A0A517U5Z6"/>
<keyword evidence="3" id="KW-0057">Aromatic amino acid biosynthesis</keyword>
<sequence length="287" mass="30876">MSTHHQQDVCCLMGDPVAGNPTQYMLEKAFAVANLDWRFLTFEVSAVDFELALKGARIFEFRGIMLAPPHRGEVHRYLESVTDAARLSGQVNCLVQHDGGLRGVNTEGVAMRRLAEAHVPAKGLKAVILGAGRTAKSIAGELALAGAASIELVCVEPTQAVPLVESLAGDPQTAGVECRVTSWPKDGQIVIGADVRLLLNATPVGRYDGKALLPIDVDALPTGLLACDMTFNPPNTRLMRDARKHGLATIDGLTFLVEQAAVAFELWTGQKPDREAMREAVEEFLVL</sequence>
<evidence type="ECO:0000256" key="2">
    <source>
        <dbReference type="ARBA" id="ARBA00023002"/>
    </source>
</evidence>
<evidence type="ECO:0000313" key="7">
    <source>
        <dbReference type="Proteomes" id="UP000317909"/>
    </source>
</evidence>
<dbReference type="Proteomes" id="UP000317909">
    <property type="component" value="Chromosome"/>
</dbReference>
<proteinExistence type="predicted"/>
<dbReference type="GO" id="GO:0004764">
    <property type="term" value="F:shikimate 3-dehydrogenase (NADP+) activity"/>
    <property type="evidence" value="ECO:0007669"/>
    <property type="project" value="UniProtKB-EC"/>
</dbReference>
<dbReference type="InterPro" id="IPR046346">
    <property type="entry name" value="Aminoacid_DH-like_N_sf"/>
</dbReference>
<evidence type="ECO:0000259" key="4">
    <source>
        <dbReference type="Pfam" id="PF08501"/>
    </source>
</evidence>
<feature type="domain" description="Shikimate dehydrogenase substrate binding N-terminal" evidence="4">
    <location>
        <begin position="12"/>
        <end position="94"/>
    </location>
</feature>
<dbReference type="GO" id="GO:0019632">
    <property type="term" value="P:shikimate metabolic process"/>
    <property type="evidence" value="ECO:0007669"/>
    <property type="project" value="TreeGrafter"/>
</dbReference>
<keyword evidence="7" id="KW-1185">Reference proteome</keyword>
<dbReference type="SUPFAM" id="SSF53223">
    <property type="entry name" value="Aminoacid dehydrogenase-like, N-terminal domain"/>
    <property type="match status" value="1"/>
</dbReference>
<dbReference type="KEGG" id="llh:I41_52350"/>
<accession>A0A517U5Z6</accession>
<protein>
    <submittedName>
        <fullName evidence="6">Shikimate dehydrogenase</fullName>
        <ecNumber evidence="6">1.1.1.25</ecNumber>
    </submittedName>
</protein>
<dbReference type="EC" id="1.1.1.25" evidence="6"/>
<dbReference type="RefSeq" id="WP_145435748.1">
    <property type="nucleotide sequence ID" value="NZ_CP036339.1"/>
</dbReference>
<dbReference type="SUPFAM" id="SSF51735">
    <property type="entry name" value="NAD(P)-binding Rossmann-fold domains"/>
    <property type="match status" value="1"/>
</dbReference>
<dbReference type="Gene3D" id="3.40.50.10860">
    <property type="entry name" value="Leucine Dehydrogenase, chain A, domain 1"/>
    <property type="match status" value="1"/>
</dbReference>
<dbReference type="Gene3D" id="3.40.50.720">
    <property type="entry name" value="NAD(P)-binding Rossmann-like Domain"/>
    <property type="match status" value="1"/>
</dbReference>
<dbReference type="EMBL" id="CP036339">
    <property type="protein sequence ID" value="QDT75990.1"/>
    <property type="molecule type" value="Genomic_DNA"/>
</dbReference>
<evidence type="ECO:0000259" key="5">
    <source>
        <dbReference type="Pfam" id="PF18317"/>
    </source>
</evidence>
<evidence type="ECO:0000313" key="6">
    <source>
        <dbReference type="EMBL" id="QDT75990.1"/>
    </source>
</evidence>
<evidence type="ECO:0000256" key="1">
    <source>
        <dbReference type="ARBA" id="ARBA00004871"/>
    </source>
</evidence>
<dbReference type="InterPro" id="IPR036291">
    <property type="entry name" value="NAD(P)-bd_dom_sf"/>
</dbReference>
<dbReference type="GO" id="GO:0009423">
    <property type="term" value="P:chorismate biosynthetic process"/>
    <property type="evidence" value="ECO:0007669"/>
    <property type="project" value="TreeGrafter"/>
</dbReference>
<dbReference type="CDD" id="cd01065">
    <property type="entry name" value="NAD_bind_Shikimate_DH"/>
    <property type="match status" value="1"/>
</dbReference>
<dbReference type="InterPro" id="IPR022893">
    <property type="entry name" value="Shikimate_DH_fam"/>
</dbReference>
<comment type="pathway">
    <text evidence="1">Metabolic intermediate biosynthesis; chorismate biosynthesis; chorismate from D-erythrose 4-phosphate and phosphoenolpyruvate: step 4/7.</text>
</comment>
<dbReference type="InterPro" id="IPR013708">
    <property type="entry name" value="Shikimate_DH-bd_N"/>
</dbReference>
<evidence type="ECO:0000256" key="3">
    <source>
        <dbReference type="ARBA" id="ARBA00023141"/>
    </source>
</evidence>
<dbReference type="InterPro" id="IPR041121">
    <property type="entry name" value="SDH_C"/>
</dbReference>
<dbReference type="OrthoDB" id="9792692at2"/>
<dbReference type="GO" id="GO:0009073">
    <property type="term" value="P:aromatic amino acid family biosynthetic process"/>
    <property type="evidence" value="ECO:0007669"/>
    <property type="project" value="UniProtKB-KW"/>
</dbReference>
<gene>
    <name evidence="6" type="primary">aroE_2</name>
    <name evidence="6" type="ORF">I41_52350</name>
</gene>
<keyword evidence="3" id="KW-0028">Amino-acid biosynthesis</keyword>
<dbReference type="Pfam" id="PF08501">
    <property type="entry name" value="Shikimate_dh_N"/>
    <property type="match status" value="1"/>
</dbReference>
<keyword evidence="2 6" id="KW-0560">Oxidoreductase</keyword>
<reference evidence="6 7" key="1">
    <citation type="submission" date="2019-02" db="EMBL/GenBank/DDBJ databases">
        <title>Deep-cultivation of Planctomycetes and their phenomic and genomic characterization uncovers novel biology.</title>
        <authorList>
            <person name="Wiegand S."/>
            <person name="Jogler M."/>
            <person name="Boedeker C."/>
            <person name="Pinto D."/>
            <person name="Vollmers J."/>
            <person name="Rivas-Marin E."/>
            <person name="Kohn T."/>
            <person name="Peeters S.H."/>
            <person name="Heuer A."/>
            <person name="Rast P."/>
            <person name="Oberbeckmann S."/>
            <person name="Bunk B."/>
            <person name="Jeske O."/>
            <person name="Meyerdierks A."/>
            <person name="Storesund J.E."/>
            <person name="Kallscheuer N."/>
            <person name="Luecker S."/>
            <person name="Lage O.M."/>
            <person name="Pohl T."/>
            <person name="Merkel B.J."/>
            <person name="Hornburger P."/>
            <person name="Mueller R.-W."/>
            <person name="Bruemmer F."/>
            <person name="Labrenz M."/>
            <person name="Spormann A.M."/>
            <person name="Op den Camp H."/>
            <person name="Overmann J."/>
            <person name="Amann R."/>
            <person name="Jetten M.S.M."/>
            <person name="Mascher T."/>
            <person name="Medema M.H."/>
            <person name="Devos D.P."/>
            <person name="Kaster A.-K."/>
            <person name="Ovreas L."/>
            <person name="Rohde M."/>
            <person name="Galperin M.Y."/>
            <person name="Jogler C."/>
        </authorList>
    </citation>
    <scope>NUCLEOTIDE SEQUENCE [LARGE SCALE GENOMIC DNA]</scope>
    <source>
        <strain evidence="6 7">I41</strain>
    </source>
</reference>